<dbReference type="SUPFAM" id="SSF46785">
    <property type="entry name" value="Winged helix' DNA-binding domain"/>
    <property type="match status" value="1"/>
</dbReference>
<dbReference type="PANTHER" id="PTHR39515">
    <property type="entry name" value="CONSERVED PROTEIN"/>
    <property type="match status" value="1"/>
</dbReference>
<dbReference type="Proteomes" id="UP000269289">
    <property type="component" value="Unassembled WGS sequence"/>
</dbReference>
<dbReference type="RefSeq" id="WP_122148925.1">
    <property type="nucleotide sequence ID" value="NZ_RFFI01000034.1"/>
</dbReference>
<dbReference type="PANTHER" id="PTHR39515:SF2">
    <property type="entry name" value="HTH-TYPE TRANSCRIPTIONAL REGULATOR RV0880"/>
    <property type="match status" value="1"/>
</dbReference>
<dbReference type="GO" id="GO:0003700">
    <property type="term" value="F:DNA-binding transcription factor activity"/>
    <property type="evidence" value="ECO:0007669"/>
    <property type="project" value="InterPro"/>
</dbReference>
<dbReference type="InterPro" id="IPR036390">
    <property type="entry name" value="WH_DNA-bd_sf"/>
</dbReference>
<dbReference type="Pfam" id="PF01047">
    <property type="entry name" value="MarR"/>
    <property type="match status" value="1"/>
</dbReference>
<gene>
    <name evidence="2" type="ORF">EBM89_08045</name>
</gene>
<evidence type="ECO:0000313" key="2">
    <source>
        <dbReference type="EMBL" id="RMI12578.1"/>
    </source>
</evidence>
<protein>
    <submittedName>
        <fullName evidence="2">MarR family transcriptional regulator</fullName>
    </submittedName>
</protein>
<sequence length="145" mass="15650">MGSSSELAGELRVALAKSSRRIRSHRGAADLPDPQFNVLAILLREGPLTPGALADVEHVQPPTMTRTVNALVDLGFATKAAHPTDGRQVVVSLTDAGEAEVRETRRRRDAWLADRLRALTAQERETLAAAAALLRRIAAGEGERR</sequence>
<dbReference type="Gene3D" id="1.10.10.10">
    <property type="entry name" value="Winged helix-like DNA-binding domain superfamily/Winged helix DNA-binding domain"/>
    <property type="match status" value="1"/>
</dbReference>
<feature type="domain" description="HTH marR-type" evidence="1">
    <location>
        <begin position="4"/>
        <end position="139"/>
    </location>
</feature>
<dbReference type="SMART" id="SM00347">
    <property type="entry name" value="HTH_MARR"/>
    <property type="match status" value="1"/>
</dbReference>
<organism evidence="2 3">
    <name type="scientific">Cellulomonas triticagri</name>
    <dbReference type="NCBI Taxonomy" id="2483352"/>
    <lineage>
        <taxon>Bacteria</taxon>
        <taxon>Bacillati</taxon>
        <taxon>Actinomycetota</taxon>
        <taxon>Actinomycetes</taxon>
        <taxon>Micrococcales</taxon>
        <taxon>Cellulomonadaceae</taxon>
        <taxon>Cellulomonas</taxon>
    </lineage>
</organism>
<dbReference type="AlphaFoldDB" id="A0A3M2JQU0"/>
<evidence type="ECO:0000313" key="3">
    <source>
        <dbReference type="Proteomes" id="UP000269289"/>
    </source>
</evidence>
<dbReference type="EMBL" id="RFFI01000034">
    <property type="protein sequence ID" value="RMI12578.1"/>
    <property type="molecule type" value="Genomic_DNA"/>
</dbReference>
<dbReference type="PROSITE" id="PS50995">
    <property type="entry name" value="HTH_MARR_2"/>
    <property type="match status" value="1"/>
</dbReference>
<name>A0A3M2JQU0_9CELL</name>
<reference evidence="2 3" key="1">
    <citation type="submission" date="2018-10" db="EMBL/GenBank/DDBJ databases">
        <title>Isolation, diversity and antifungal activity of actinobacteria from wheat.</title>
        <authorList>
            <person name="Han C."/>
        </authorList>
    </citation>
    <scope>NUCLEOTIDE SEQUENCE [LARGE SCALE GENOMIC DNA]</scope>
    <source>
        <strain evidence="2 3">NEAU-YY56</strain>
    </source>
</reference>
<evidence type="ECO:0000259" key="1">
    <source>
        <dbReference type="PROSITE" id="PS50995"/>
    </source>
</evidence>
<proteinExistence type="predicted"/>
<comment type="caution">
    <text evidence="2">The sequence shown here is derived from an EMBL/GenBank/DDBJ whole genome shotgun (WGS) entry which is preliminary data.</text>
</comment>
<dbReference type="InterPro" id="IPR036388">
    <property type="entry name" value="WH-like_DNA-bd_sf"/>
</dbReference>
<dbReference type="InterPro" id="IPR052526">
    <property type="entry name" value="HTH-type_Bedaq_tolerance"/>
</dbReference>
<dbReference type="OrthoDB" id="9804055at2"/>
<accession>A0A3M2JQU0</accession>
<dbReference type="InterPro" id="IPR000835">
    <property type="entry name" value="HTH_MarR-typ"/>
</dbReference>
<keyword evidence="3" id="KW-1185">Reference proteome</keyword>